<dbReference type="Proteomes" id="UP000248168">
    <property type="component" value="Unassembled WGS sequence"/>
</dbReference>
<evidence type="ECO:0000313" key="3">
    <source>
        <dbReference type="EMBL" id="SPP66291.1"/>
    </source>
</evidence>
<keyword evidence="1" id="KW-1133">Transmembrane helix</keyword>
<dbReference type="Pfam" id="PF00096">
    <property type="entry name" value="zf-C2H2"/>
    <property type="match status" value="1"/>
</dbReference>
<dbReference type="AlphaFoldDB" id="A0A330LGP5"/>
<reference evidence="4" key="1">
    <citation type="submission" date="2018-04" db="EMBL/GenBank/DDBJ databases">
        <authorList>
            <person name="Lucker S."/>
            <person name="Sakoula D."/>
        </authorList>
    </citation>
    <scope>NUCLEOTIDE SEQUENCE [LARGE SCALE GENOMIC DNA]</scope>
</reference>
<feature type="domain" description="C2H2-type" evidence="2">
    <location>
        <begin position="57"/>
        <end position="76"/>
    </location>
</feature>
<keyword evidence="1" id="KW-0472">Membrane</keyword>
<evidence type="ECO:0000256" key="1">
    <source>
        <dbReference type="SAM" id="Phobius"/>
    </source>
</evidence>
<keyword evidence="1" id="KW-0812">Transmembrane</keyword>
<dbReference type="InParanoid" id="A0A330LGP5"/>
<dbReference type="EMBL" id="OUNR01000019">
    <property type="protein sequence ID" value="SPP66291.1"/>
    <property type="molecule type" value="Genomic_DNA"/>
</dbReference>
<evidence type="ECO:0000313" key="4">
    <source>
        <dbReference type="Proteomes" id="UP000248168"/>
    </source>
</evidence>
<name>A0A330LGP5_9BACT</name>
<proteinExistence type="predicted"/>
<protein>
    <recommendedName>
        <fullName evidence="2">C2H2-type domain-containing protein</fullName>
    </recommendedName>
</protein>
<dbReference type="InterPro" id="IPR013087">
    <property type="entry name" value="Znf_C2H2_type"/>
</dbReference>
<feature type="transmembrane region" description="Helical" evidence="1">
    <location>
        <begin position="76"/>
        <end position="97"/>
    </location>
</feature>
<keyword evidence="4" id="KW-1185">Reference proteome</keyword>
<sequence length="108" mass="12207">MTCPLWLYQQQCESLKIFISLSIQSPSILDKLCMEGQGMSLFPCRVCGRPLSTTAEKCPGCGEKFPNIQKYRRHMLVSFIIPGLLLLGGVLYGWMVLLPELKAQFLDH</sequence>
<accession>A0A330LGP5</accession>
<organism evidence="3 4">
    <name type="scientific">Nitrospira lenta</name>
    <dbReference type="NCBI Taxonomy" id="1436998"/>
    <lineage>
        <taxon>Bacteria</taxon>
        <taxon>Pseudomonadati</taxon>
        <taxon>Nitrospirota</taxon>
        <taxon>Nitrospiria</taxon>
        <taxon>Nitrospirales</taxon>
        <taxon>Nitrospiraceae</taxon>
        <taxon>Nitrospira</taxon>
    </lineage>
</organism>
<gene>
    <name evidence="3" type="ORF">NITLEN_60094</name>
</gene>
<evidence type="ECO:0000259" key="2">
    <source>
        <dbReference type="Pfam" id="PF00096"/>
    </source>
</evidence>